<dbReference type="RefSeq" id="XP_064685018.1">
    <property type="nucleotide sequence ID" value="XM_064821098.1"/>
</dbReference>
<dbReference type="GeneID" id="89945407"/>
<dbReference type="EMBL" id="JASEJX010000013">
    <property type="protein sequence ID" value="KAK4518352.1"/>
    <property type="molecule type" value="Genomic_DNA"/>
</dbReference>
<proteinExistence type="predicted"/>
<sequence length="132" mass="14585">MHNDLYTNDELAYVEGFVDAFVDAQLQIIHRVTQLDKYNTTQRQSLISLEDGGIHEIIAQKELISITDKTYQALLATYNHDKLALIIQGLGATGSLLPAAFSLPTNLSDTSIKHIKQRVSAGNQSSLSKETK</sequence>
<reference evidence="1 2" key="1">
    <citation type="submission" date="2022-11" db="EMBL/GenBank/DDBJ databases">
        <title>Mucor velutinosus strain NIH1002 WGS.</title>
        <authorList>
            <person name="Subramanian P."/>
            <person name="Mullikin J.C."/>
            <person name="Segre J.A."/>
            <person name="Zelazny A.M."/>
        </authorList>
    </citation>
    <scope>NUCLEOTIDE SEQUENCE [LARGE SCALE GENOMIC DNA]</scope>
    <source>
        <strain evidence="1 2">NIH1002</strain>
    </source>
</reference>
<gene>
    <name evidence="1" type="ORF">ATC70_001705</name>
</gene>
<dbReference type="Proteomes" id="UP001304243">
    <property type="component" value="Unassembled WGS sequence"/>
</dbReference>
<organism evidence="1 2">
    <name type="scientific">Mucor velutinosus</name>
    <dbReference type="NCBI Taxonomy" id="708070"/>
    <lineage>
        <taxon>Eukaryota</taxon>
        <taxon>Fungi</taxon>
        <taxon>Fungi incertae sedis</taxon>
        <taxon>Mucoromycota</taxon>
        <taxon>Mucoromycotina</taxon>
        <taxon>Mucoromycetes</taxon>
        <taxon>Mucorales</taxon>
        <taxon>Mucorineae</taxon>
        <taxon>Mucoraceae</taxon>
        <taxon>Mucor</taxon>
    </lineage>
</organism>
<comment type="caution">
    <text evidence="1">The sequence shown here is derived from an EMBL/GenBank/DDBJ whole genome shotgun (WGS) entry which is preliminary data.</text>
</comment>
<dbReference type="AlphaFoldDB" id="A0AAN7DJW3"/>
<evidence type="ECO:0000313" key="1">
    <source>
        <dbReference type="EMBL" id="KAK4518352.1"/>
    </source>
</evidence>
<protein>
    <submittedName>
        <fullName evidence="1">Uncharacterized protein</fullName>
    </submittedName>
</protein>
<evidence type="ECO:0000313" key="2">
    <source>
        <dbReference type="Proteomes" id="UP001304243"/>
    </source>
</evidence>
<accession>A0AAN7DJW3</accession>
<name>A0AAN7DJW3_9FUNG</name>
<keyword evidence="2" id="KW-1185">Reference proteome</keyword>